<accession>A0AAN8S4S5</accession>
<dbReference type="SUPFAM" id="SSF48726">
    <property type="entry name" value="Immunoglobulin"/>
    <property type="match status" value="1"/>
</dbReference>
<feature type="domain" description="CD80-like immunoglobulin C2-set" evidence="2">
    <location>
        <begin position="49"/>
        <end position="98"/>
    </location>
</feature>
<gene>
    <name evidence="3" type="ORF">RUM43_005458</name>
</gene>
<protein>
    <recommendedName>
        <fullName evidence="2">CD80-like immunoglobulin C2-set domain-containing protein</fullName>
    </recommendedName>
</protein>
<sequence>MSAKSAKGKRKQMFFARYRSEVLEEHSTSAGQVSPVIRDDITDLPKDGPHITGEEKEYQVGNEILLNCTSGKSFPASTLHWYINDNQVSTSSDGTESGKKGLRVVQFSREGHLLDPTKSYPNLQISNPDDLLRYPTVVHPHGLLTTALGLRLHVTNNHFEDGQMRVKCVASVSPVLWQGNRESVVQRVAPLIDNREAHFLGE</sequence>
<organism evidence="3 4">
    <name type="scientific">Polyplax serrata</name>
    <name type="common">Common mouse louse</name>
    <dbReference type="NCBI Taxonomy" id="468196"/>
    <lineage>
        <taxon>Eukaryota</taxon>
        <taxon>Metazoa</taxon>
        <taxon>Ecdysozoa</taxon>
        <taxon>Arthropoda</taxon>
        <taxon>Hexapoda</taxon>
        <taxon>Insecta</taxon>
        <taxon>Pterygota</taxon>
        <taxon>Neoptera</taxon>
        <taxon>Paraneoptera</taxon>
        <taxon>Psocodea</taxon>
        <taxon>Troctomorpha</taxon>
        <taxon>Phthiraptera</taxon>
        <taxon>Anoplura</taxon>
        <taxon>Polyplacidae</taxon>
        <taxon>Polyplax</taxon>
    </lineage>
</organism>
<dbReference type="InterPro" id="IPR013783">
    <property type="entry name" value="Ig-like_fold"/>
</dbReference>
<reference evidence="3 4" key="1">
    <citation type="submission" date="2023-10" db="EMBL/GenBank/DDBJ databases">
        <title>Genomes of two closely related lineages of the louse Polyplax serrata with different host specificities.</title>
        <authorList>
            <person name="Martinu J."/>
            <person name="Tarabai H."/>
            <person name="Stefka J."/>
            <person name="Hypsa V."/>
        </authorList>
    </citation>
    <scope>NUCLEOTIDE SEQUENCE [LARGE SCALE GENOMIC DNA]</scope>
    <source>
        <strain evidence="3">HR10_N</strain>
    </source>
</reference>
<dbReference type="PANTHER" id="PTHR21261:SF14">
    <property type="entry name" value="BEATEN PATH IV, ISOFORM B"/>
    <property type="match status" value="1"/>
</dbReference>
<dbReference type="AlphaFoldDB" id="A0AAN8S4S5"/>
<keyword evidence="1" id="KW-1015">Disulfide bond</keyword>
<dbReference type="Proteomes" id="UP001372834">
    <property type="component" value="Unassembled WGS sequence"/>
</dbReference>
<dbReference type="PANTHER" id="PTHR21261">
    <property type="entry name" value="BEAT PROTEIN"/>
    <property type="match status" value="1"/>
</dbReference>
<dbReference type="Gene3D" id="2.60.40.10">
    <property type="entry name" value="Immunoglobulins"/>
    <property type="match status" value="1"/>
</dbReference>
<evidence type="ECO:0000313" key="4">
    <source>
        <dbReference type="Proteomes" id="UP001372834"/>
    </source>
</evidence>
<comment type="caution">
    <text evidence="3">The sequence shown here is derived from an EMBL/GenBank/DDBJ whole genome shotgun (WGS) entry which is preliminary data.</text>
</comment>
<evidence type="ECO:0000259" key="2">
    <source>
        <dbReference type="Pfam" id="PF08205"/>
    </source>
</evidence>
<proteinExistence type="predicted"/>
<dbReference type="EMBL" id="JAWJWE010000037">
    <property type="protein sequence ID" value="KAK6625167.1"/>
    <property type="molecule type" value="Genomic_DNA"/>
</dbReference>
<dbReference type="InterPro" id="IPR013162">
    <property type="entry name" value="CD80_C2-set"/>
</dbReference>
<evidence type="ECO:0000313" key="3">
    <source>
        <dbReference type="EMBL" id="KAK6625167.1"/>
    </source>
</evidence>
<name>A0AAN8S4S5_POLSC</name>
<evidence type="ECO:0000256" key="1">
    <source>
        <dbReference type="ARBA" id="ARBA00023157"/>
    </source>
</evidence>
<dbReference type="Pfam" id="PF08205">
    <property type="entry name" value="C2-set_2"/>
    <property type="match status" value="1"/>
</dbReference>
<dbReference type="InterPro" id="IPR036179">
    <property type="entry name" value="Ig-like_dom_sf"/>
</dbReference>